<gene>
    <name evidence="1" type="ORF">NQ176_g1091</name>
</gene>
<keyword evidence="2" id="KW-1185">Reference proteome</keyword>
<organism evidence="1 2">
    <name type="scientific">Zarea fungicola</name>
    <dbReference type="NCBI Taxonomy" id="93591"/>
    <lineage>
        <taxon>Eukaryota</taxon>
        <taxon>Fungi</taxon>
        <taxon>Dikarya</taxon>
        <taxon>Ascomycota</taxon>
        <taxon>Pezizomycotina</taxon>
        <taxon>Sordariomycetes</taxon>
        <taxon>Hypocreomycetidae</taxon>
        <taxon>Hypocreales</taxon>
        <taxon>Cordycipitaceae</taxon>
        <taxon>Zarea</taxon>
    </lineage>
</organism>
<evidence type="ECO:0000313" key="2">
    <source>
        <dbReference type="Proteomes" id="UP001143910"/>
    </source>
</evidence>
<dbReference type="EMBL" id="JANJQO010000053">
    <property type="protein sequence ID" value="KAJ2982887.1"/>
    <property type="molecule type" value="Genomic_DNA"/>
</dbReference>
<evidence type="ECO:0000313" key="1">
    <source>
        <dbReference type="EMBL" id="KAJ2982887.1"/>
    </source>
</evidence>
<proteinExistence type="predicted"/>
<comment type="caution">
    <text evidence="1">The sequence shown here is derived from an EMBL/GenBank/DDBJ whole genome shotgun (WGS) entry which is preliminary data.</text>
</comment>
<protein>
    <submittedName>
        <fullName evidence="1">Uncharacterized protein</fullName>
    </submittedName>
</protein>
<dbReference type="Proteomes" id="UP001143910">
    <property type="component" value="Unassembled WGS sequence"/>
</dbReference>
<sequence>MLYLSFHEALSTALYSELLYNVTNRVEGFSVGGVSPSVKLQDLATFRAQEEMQSLTVNDIMLKFTNMTLRPCRFEFGVENLVEALELASLYVKIGAASVVESAIALAASGDAYFVGIITAVMAQEMTQVGYIQALLNKQPSNEAYIGPMNVTLAYSYFQRYVVPGSCPDASEVPFTVLPRLDVLNAPAAKDSNITVQFRFAANALSKPASALSLVFMNSWTNPVVQNTSVVYQDSDFVVVEAPYTFDNNFGLNYAVLSDSAGPFENNLVAADAAVVGPAVWQVDKIGE</sequence>
<name>A0ACC1NU97_9HYPO</name>
<reference evidence="1" key="1">
    <citation type="submission" date="2022-08" db="EMBL/GenBank/DDBJ databases">
        <title>Genome Sequence of Lecanicillium fungicola.</title>
        <authorList>
            <person name="Buettner E."/>
        </authorList>
    </citation>
    <scope>NUCLEOTIDE SEQUENCE</scope>
    <source>
        <strain evidence="1">Babe33</strain>
    </source>
</reference>
<accession>A0ACC1NU97</accession>